<dbReference type="InterPro" id="IPR006342">
    <property type="entry name" value="FkbM_mtfrase"/>
</dbReference>
<dbReference type="Proteomes" id="UP001065613">
    <property type="component" value="Chromosome"/>
</dbReference>
<feature type="transmembrane region" description="Helical" evidence="1">
    <location>
        <begin position="16"/>
        <end position="35"/>
    </location>
</feature>
<dbReference type="AlphaFoldDB" id="A0A977L139"/>
<reference evidence="3" key="1">
    <citation type="submission" date="2021-04" db="EMBL/GenBank/DDBJ databases">
        <title>Genome sequence of Woronichinia naegeliana from Washington state freshwater lake bloom.</title>
        <authorList>
            <person name="Dreher T.W."/>
        </authorList>
    </citation>
    <scope>NUCLEOTIDE SEQUENCE</scope>
    <source>
        <strain evidence="3">WA131</strain>
    </source>
</reference>
<dbReference type="PANTHER" id="PTHR34203:SF15">
    <property type="entry name" value="SLL1173 PROTEIN"/>
    <property type="match status" value="1"/>
</dbReference>
<accession>A0A977L139</accession>
<evidence type="ECO:0000313" key="3">
    <source>
        <dbReference type="EMBL" id="UXE62676.1"/>
    </source>
</evidence>
<feature type="domain" description="Methyltransferase FkbM" evidence="2">
    <location>
        <begin position="100"/>
        <end position="261"/>
    </location>
</feature>
<keyword evidence="1" id="KW-0812">Transmembrane</keyword>
<dbReference type="InterPro" id="IPR052514">
    <property type="entry name" value="SAM-dependent_MTase"/>
</dbReference>
<gene>
    <name evidence="3" type="ORF">KA717_08040</name>
</gene>
<keyword evidence="3" id="KW-0489">Methyltransferase</keyword>
<dbReference type="Pfam" id="PF05050">
    <property type="entry name" value="Methyltransf_21"/>
    <property type="match status" value="1"/>
</dbReference>
<dbReference type="EMBL" id="CP073041">
    <property type="protein sequence ID" value="UXE62676.1"/>
    <property type="molecule type" value="Genomic_DNA"/>
</dbReference>
<dbReference type="Gene3D" id="3.40.50.150">
    <property type="entry name" value="Vaccinia Virus protein VP39"/>
    <property type="match status" value="1"/>
</dbReference>
<keyword evidence="3" id="KW-0808">Transferase</keyword>
<dbReference type="PANTHER" id="PTHR34203">
    <property type="entry name" value="METHYLTRANSFERASE, FKBM FAMILY PROTEIN"/>
    <property type="match status" value="1"/>
</dbReference>
<dbReference type="NCBIfam" id="TIGR01444">
    <property type="entry name" value="fkbM_fam"/>
    <property type="match status" value="1"/>
</dbReference>
<organism evidence="3">
    <name type="scientific">Woronichinia naegeliana WA131</name>
    <dbReference type="NCBI Taxonomy" id="2824559"/>
    <lineage>
        <taxon>Bacteria</taxon>
        <taxon>Bacillati</taxon>
        <taxon>Cyanobacteriota</taxon>
        <taxon>Cyanophyceae</taxon>
        <taxon>Synechococcales</taxon>
        <taxon>Coelosphaeriaceae</taxon>
        <taxon>Woronichinia</taxon>
    </lineage>
</organism>
<dbReference type="InterPro" id="IPR029063">
    <property type="entry name" value="SAM-dependent_MTases_sf"/>
</dbReference>
<dbReference type="KEGG" id="wna:KA717_08040"/>
<dbReference type="GO" id="GO:0008168">
    <property type="term" value="F:methyltransferase activity"/>
    <property type="evidence" value="ECO:0007669"/>
    <property type="project" value="UniProtKB-KW"/>
</dbReference>
<evidence type="ECO:0000256" key="1">
    <source>
        <dbReference type="SAM" id="Phobius"/>
    </source>
</evidence>
<protein>
    <submittedName>
        <fullName evidence="3">FkbM family methyltransferase</fullName>
    </submittedName>
</protein>
<name>A0A977L139_9CYAN</name>
<dbReference type="GO" id="GO:0032259">
    <property type="term" value="P:methylation"/>
    <property type="evidence" value="ECO:0007669"/>
    <property type="project" value="UniProtKB-KW"/>
</dbReference>
<keyword evidence="1" id="KW-0472">Membrane</keyword>
<evidence type="ECO:0000259" key="2">
    <source>
        <dbReference type="Pfam" id="PF05050"/>
    </source>
</evidence>
<keyword evidence="1" id="KW-1133">Transmembrane helix</keyword>
<dbReference type="SUPFAM" id="SSF53335">
    <property type="entry name" value="S-adenosyl-L-methionine-dependent methyltransferases"/>
    <property type="match status" value="1"/>
</dbReference>
<sequence length="296" mass="33303">MAINTQKTMILKFKNLIYKMLSINIKQLLLFAVFVKDFLRPYIRHIKYQGFTLVYSKGTSLVEVNGNPTVRFGGVYEPRESLILANWLSEVRDKEPIFLDIGANIGLMSLNVLSSVPDTKIYAFEPGEHQNFLLGKTIQTNNLEQKITLYKQALSKESGKGLFAVHKTQDCSGDGLFDTLRAGEVNTIEVELNTLDDWWQSVGCPLVDVMKIDTEGAELWILQGGEKMIQSCKPKVLMEINATNLNPYPYSPHDILSWLNGIEYSLQSLSGIPVNADNLKSSLLDCENFKAIPFKS</sequence>
<proteinExistence type="predicted"/>